<dbReference type="PANTHER" id="PTHR34439">
    <property type="entry name" value="CENTROBIN"/>
    <property type="match status" value="1"/>
</dbReference>
<feature type="compositionally biased region" description="Polar residues" evidence="2">
    <location>
        <begin position="720"/>
        <end position="745"/>
    </location>
</feature>
<gene>
    <name evidence="3" type="ORF">DPMN_132005</name>
</gene>
<evidence type="ECO:0000313" key="3">
    <source>
        <dbReference type="EMBL" id="KAH3803737.1"/>
    </source>
</evidence>
<dbReference type="InterPro" id="IPR038923">
    <property type="entry name" value="Centrobin"/>
</dbReference>
<comment type="caution">
    <text evidence="3">The sequence shown here is derived from an EMBL/GenBank/DDBJ whole genome shotgun (WGS) entry which is preliminary data.</text>
</comment>
<feature type="compositionally biased region" description="Polar residues" evidence="2">
    <location>
        <begin position="479"/>
        <end position="490"/>
    </location>
</feature>
<dbReference type="GO" id="GO:1902410">
    <property type="term" value="P:mitotic cytokinetic process"/>
    <property type="evidence" value="ECO:0007669"/>
    <property type="project" value="TreeGrafter"/>
</dbReference>
<reference evidence="3" key="2">
    <citation type="submission" date="2020-11" db="EMBL/GenBank/DDBJ databases">
        <authorList>
            <person name="McCartney M.A."/>
            <person name="Auch B."/>
            <person name="Kono T."/>
            <person name="Mallez S."/>
            <person name="Becker A."/>
            <person name="Gohl D.M."/>
            <person name="Silverstein K.A.T."/>
            <person name="Koren S."/>
            <person name="Bechman K.B."/>
            <person name="Herman A."/>
            <person name="Abrahante J.E."/>
            <person name="Garbe J."/>
        </authorList>
    </citation>
    <scope>NUCLEOTIDE SEQUENCE</scope>
    <source>
        <strain evidence="3">Duluth1</strain>
        <tissue evidence="3">Whole animal</tissue>
    </source>
</reference>
<feature type="region of interest" description="Disordered" evidence="2">
    <location>
        <begin position="167"/>
        <end position="229"/>
    </location>
</feature>
<feature type="region of interest" description="Disordered" evidence="2">
    <location>
        <begin position="964"/>
        <end position="986"/>
    </location>
</feature>
<dbReference type="PANTHER" id="PTHR34439:SF1">
    <property type="entry name" value="CENTROBIN"/>
    <property type="match status" value="1"/>
</dbReference>
<dbReference type="GO" id="GO:0005814">
    <property type="term" value="C:centriole"/>
    <property type="evidence" value="ECO:0007669"/>
    <property type="project" value="TreeGrafter"/>
</dbReference>
<organism evidence="3 4">
    <name type="scientific">Dreissena polymorpha</name>
    <name type="common">Zebra mussel</name>
    <name type="synonym">Mytilus polymorpha</name>
    <dbReference type="NCBI Taxonomy" id="45954"/>
    <lineage>
        <taxon>Eukaryota</taxon>
        <taxon>Metazoa</taxon>
        <taxon>Spiralia</taxon>
        <taxon>Lophotrochozoa</taxon>
        <taxon>Mollusca</taxon>
        <taxon>Bivalvia</taxon>
        <taxon>Autobranchia</taxon>
        <taxon>Heteroconchia</taxon>
        <taxon>Euheterodonta</taxon>
        <taxon>Imparidentia</taxon>
        <taxon>Neoheterodontei</taxon>
        <taxon>Myida</taxon>
        <taxon>Dreissenoidea</taxon>
        <taxon>Dreissenidae</taxon>
        <taxon>Dreissena</taxon>
    </lineage>
</organism>
<keyword evidence="4" id="KW-1185">Reference proteome</keyword>
<feature type="region of interest" description="Disordered" evidence="2">
    <location>
        <begin position="110"/>
        <end position="137"/>
    </location>
</feature>
<protein>
    <submittedName>
        <fullName evidence="3">Uncharacterized protein</fullName>
    </submittedName>
</protein>
<feature type="region of interest" description="Disordered" evidence="2">
    <location>
        <begin position="579"/>
        <end position="632"/>
    </location>
</feature>
<feature type="coiled-coil region" evidence="1">
    <location>
        <begin position="1383"/>
        <end position="1505"/>
    </location>
</feature>
<keyword evidence="1" id="KW-0175">Coiled coil</keyword>
<dbReference type="EMBL" id="JAIWYP010000006">
    <property type="protein sequence ID" value="KAH3803737.1"/>
    <property type="molecule type" value="Genomic_DNA"/>
</dbReference>
<feature type="region of interest" description="Disordered" evidence="2">
    <location>
        <begin position="295"/>
        <end position="341"/>
    </location>
</feature>
<feature type="region of interest" description="Disordered" evidence="2">
    <location>
        <begin position="920"/>
        <end position="941"/>
    </location>
</feature>
<accession>A0A9D4JDC5</accession>
<evidence type="ECO:0000313" key="4">
    <source>
        <dbReference type="Proteomes" id="UP000828390"/>
    </source>
</evidence>
<evidence type="ECO:0000256" key="1">
    <source>
        <dbReference type="SAM" id="Coils"/>
    </source>
</evidence>
<feature type="compositionally biased region" description="Polar residues" evidence="2">
    <location>
        <begin position="964"/>
        <end position="973"/>
    </location>
</feature>
<feature type="region of interest" description="Disordered" evidence="2">
    <location>
        <begin position="460"/>
        <end position="504"/>
    </location>
</feature>
<feature type="region of interest" description="Disordered" evidence="2">
    <location>
        <begin position="869"/>
        <end position="895"/>
    </location>
</feature>
<name>A0A9D4JDC5_DREPO</name>
<proteinExistence type="predicted"/>
<feature type="compositionally biased region" description="Low complexity" evidence="2">
    <location>
        <begin position="315"/>
        <end position="334"/>
    </location>
</feature>
<feature type="region of interest" description="Disordered" evidence="2">
    <location>
        <begin position="781"/>
        <end position="856"/>
    </location>
</feature>
<reference evidence="3" key="1">
    <citation type="journal article" date="2019" name="bioRxiv">
        <title>The Genome of the Zebra Mussel, Dreissena polymorpha: A Resource for Invasive Species Research.</title>
        <authorList>
            <person name="McCartney M.A."/>
            <person name="Auch B."/>
            <person name="Kono T."/>
            <person name="Mallez S."/>
            <person name="Zhang Y."/>
            <person name="Obille A."/>
            <person name="Becker A."/>
            <person name="Abrahante J.E."/>
            <person name="Garbe J."/>
            <person name="Badalamenti J.P."/>
            <person name="Herman A."/>
            <person name="Mangelson H."/>
            <person name="Liachko I."/>
            <person name="Sullivan S."/>
            <person name="Sone E.D."/>
            <person name="Koren S."/>
            <person name="Silverstein K.A.T."/>
            <person name="Beckman K.B."/>
            <person name="Gohl D.M."/>
        </authorList>
    </citation>
    <scope>NUCLEOTIDE SEQUENCE</scope>
    <source>
        <strain evidence="3">Duluth1</strain>
        <tissue evidence="3">Whole animal</tissue>
    </source>
</reference>
<dbReference type="GO" id="GO:0051299">
    <property type="term" value="P:centrosome separation"/>
    <property type="evidence" value="ECO:0007669"/>
    <property type="project" value="TreeGrafter"/>
</dbReference>
<feature type="coiled-coil region" evidence="1">
    <location>
        <begin position="1532"/>
        <end position="1569"/>
    </location>
</feature>
<feature type="compositionally biased region" description="Polar residues" evidence="2">
    <location>
        <begin position="591"/>
        <end position="632"/>
    </location>
</feature>
<feature type="compositionally biased region" description="Polar residues" evidence="2">
    <location>
        <begin position="203"/>
        <end position="214"/>
    </location>
</feature>
<dbReference type="GO" id="GO:0005813">
    <property type="term" value="C:centrosome"/>
    <property type="evidence" value="ECO:0007669"/>
    <property type="project" value="TreeGrafter"/>
</dbReference>
<dbReference type="GO" id="GO:0007099">
    <property type="term" value="P:centriole replication"/>
    <property type="evidence" value="ECO:0007669"/>
    <property type="project" value="InterPro"/>
</dbReference>
<feature type="region of interest" description="Disordered" evidence="2">
    <location>
        <begin position="716"/>
        <end position="750"/>
    </location>
</feature>
<feature type="region of interest" description="Disordered" evidence="2">
    <location>
        <begin position="1144"/>
        <end position="1163"/>
    </location>
</feature>
<feature type="compositionally biased region" description="Polar residues" evidence="2">
    <location>
        <begin position="840"/>
        <end position="853"/>
    </location>
</feature>
<feature type="compositionally biased region" description="Polar residues" evidence="2">
    <location>
        <begin position="791"/>
        <end position="814"/>
    </location>
</feature>
<evidence type="ECO:0000256" key="2">
    <source>
        <dbReference type="SAM" id="MobiDB-lite"/>
    </source>
</evidence>
<sequence length="1605" mass="178708">MTDIAAESPSKVGNFVISYSTDVQYIEDVACETIKNYFNNIDNNQLAQYFVDPDKAFIPRAFSNIETLEKEPADQDHVKALFDRSTKNPLNMAKRSGNVPGSSFQPDVIVSTSHHRPGPDGSPALVPPSAQGFGASNLSETGELFAPVRTLTFSDIDQSSQIEDSYVNESRLVSTPDKKDKNSGHYDYSNLLDRPYDPVGSLRRNNGNMNGQPEDSSDSENADERFGSQSPEFRQLEGEAENEPLTNTGPFNPSMHGLSKEFMDQFVGKTSHQGYGDVFSPLGSNVFHVAERRMQSATPPLHSPAPNSPYAKYAKGSPGSKSPRSPKYQQSPRGQGQGRSDYDADEIQFVNSPTRIVHPFNREVIGHGANTAKSYSHGYLGNASTLHTAKGRSFSHQDVNQDYSFQPIEKQPTSSAPRNIPKNLNEYFDHHDREQEAKAAMYLNNYQFETAYEDQYGDDLDIESRQGDGSVSDGDTGASRGTFNHATNPGNAHDGSISIEPGQKGVPRTQVSVRLPQPTYDTLSGDISNGNHFLSYPTSPPPPPDVALTVHEINDNDADTHENGAAGNKVMDLLQNQSSVDSGEHYERDSNPNTADVDSSSAHVTSVKTALHMSQKSKDTGQPQMGPISSNSYLEFPTQQHQSLDNFQVPSKLPVPQANNSRSQGGVATVGMKPHDTVPSQVNLSQPFVSTAPTSGGINSQAGVSSRLLQETASHRSKTTQKYVSTQPQVVPKTSTTSVNGSKPNQEFKKPVDVCPKAVISSVHVPSQGAKKTLVNETANKFKVSDRAKPKSTSMETLPQRQQKGSVNNANQSKAVEHGANGTHFRSSTSSSNQTDRSKNQGQPKATDNSAGYNDSLDENVEASRLVTQVQKTSPVHVQEQQERRNQSRAPGDSTLDLAGMEEVRHQLQSMMRLSQAHMSPQGKTSAPVNDETHPGTHVTSRLTCHLKVRHQLQSMMRLSQAHMSPQGKTSAPVNDETLPGSRVTSRHTCHLKVRHQLQSMMGLSQAHMSPQCKTSAPVNDETLPGTHVTSRLTCHLKVRHQLQSIMRLSQAHMSPQGKTSAPVNDDTLPGSHVTSRLTCHLKVRHQLQSMMRLSQAHMSPQGKTSAPVNDETLRGSHVTSRLTCHLKVRHQLQSMMRLSQAHMSPQGKTSAPVNDETLPGTHVTSRSECLPYCYLKAYIAPQGKTSAPVNDETLTGSHVTSRLDCLPNCYLKAHMSPQGKTSAPVNDETLTGSHVTSRFDCLPYCFLKAHMSPQERSQYEHSDILAGFGVDFGDQARNMDMSWAPMRKPDEEIQETFPSFSSQYFTDSGNHSRSDSSVHAENQRLRDMLEKERYRRRHCEQYIQQLNVKLLETQQQVAVAVSTDKRKDIMIEQLDKLHHASIQCWKKRDQEKEEMMEELRKEKEEIEDKMMQQKQMINNFEHDMSEAVDALRKEKEKAAHEIEELKAKLQDEGRRYQHTGDLLEGEREKVGLLQQECESLREGRETLDKKLDNMQRRLHREQDEWFQREQELLQRIEEVSDKNTKILQSERAKNEEQVKLAEEIMDQYQETTNRLKKMELELDAALREKVRGRAVIGMFEPAIRLKNMETGLDATIRDNVGGKT</sequence>
<feature type="compositionally biased region" description="Polar residues" evidence="2">
    <location>
        <begin position="1144"/>
        <end position="1153"/>
    </location>
</feature>
<dbReference type="Proteomes" id="UP000828390">
    <property type="component" value="Unassembled WGS sequence"/>
</dbReference>
<dbReference type="GO" id="GO:1902017">
    <property type="term" value="P:regulation of cilium assembly"/>
    <property type="evidence" value="ECO:0007669"/>
    <property type="project" value="InterPro"/>
</dbReference>